<proteinExistence type="predicted"/>
<dbReference type="Pfam" id="PF00571">
    <property type="entry name" value="CBS"/>
    <property type="match status" value="2"/>
</dbReference>
<feature type="domain" description="CBS" evidence="3">
    <location>
        <begin position="10"/>
        <end position="68"/>
    </location>
</feature>
<dbReference type="EMBL" id="VTOW01000001">
    <property type="protein sequence ID" value="NKE70092.1"/>
    <property type="molecule type" value="Genomic_DNA"/>
</dbReference>
<evidence type="ECO:0000256" key="2">
    <source>
        <dbReference type="PROSITE-ProRule" id="PRU00703"/>
    </source>
</evidence>
<dbReference type="PANTHER" id="PTHR43080:SF2">
    <property type="entry name" value="CBS DOMAIN-CONTAINING PROTEIN"/>
    <property type="match status" value="1"/>
</dbReference>
<evidence type="ECO:0000259" key="3">
    <source>
        <dbReference type="PROSITE" id="PS51371"/>
    </source>
</evidence>
<dbReference type="AlphaFoldDB" id="A0A7X6DMR8"/>
<accession>A0A7X6DMR8</accession>
<evidence type="ECO:0000313" key="4">
    <source>
        <dbReference type="EMBL" id="NKE70092.1"/>
    </source>
</evidence>
<keyword evidence="1 2" id="KW-0129">CBS domain</keyword>
<keyword evidence="5" id="KW-1185">Reference proteome</keyword>
<evidence type="ECO:0000256" key="1">
    <source>
        <dbReference type="ARBA" id="ARBA00023122"/>
    </source>
</evidence>
<sequence>MKVKSQEVGQIRLAKPRFVKEYESAFDIAAELLDSGHAAIPVVTREGRVIGMVNDRDLLRVLPGPRRLEEIKAKEIMSRVPVMIDEETSLAEASKIMEDLQLQRLPVVREGILIGTITRHDLLRARLDWGMGVWE</sequence>
<name>A0A7X6DMR8_9BACT</name>
<reference evidence="4 5" key="1">
    <citation type="journal article" date="2020" name="Nature">
        <title>Bacterial chemolithoautotrophy via manganese oxidation.</title>
        <authorList>
            <person name="Yu H."/>
            <person name="Leadbetter J.R."/>
        </authorList>
    </citation>
    <scope>NUCLEOTIDE SEQUENCE [LARGE SCALE GENOMIC DNA]</scope>
    <source>
        <strain evidence="4 5">Mn-1</strain>
    </source>
</reference>
<dbReference type="InterPro" id="IPR000644">
    <property type="entry name" value="CBS_dom"/>
</dbReference>
<dbReference type="Gene3D" id="3.10.580.10">
    <property type="entry name" value="CBS-domain"/>
    <property type="match status" value="1"/>
</dbReference>
<organism evidence="4 5">
    <name type="scientific">Candidatus Manganitrophus noduliformans</name>
    <dbReference type="NCBI Taxonomy" id="2606439"/>
    <lineage>
        <taxon>Bacteria</taxon>
        <taxon>Pseudomonadati</taxon>
        <taxon>Nitrospirota</taxon>
        <taxon>Nitrospiria</taxon>
        <taxon>Candidatus Troglogloeales</taxon>
        <taxon>Candidatus Manganitrophaceae</taxon>
        <taxon>Candidatus Manganitrophus</taxon>
    </lineage>
</organism>
<protein>
    <submittedName>
        <fullName evidence="4">CBS domain-containing protein</fullName>
    </submittedName>
</protein>
<evidence type="ECO:0000313" key="5">
    <source>
        <dbReference type="Proteomes" id="UP000534783"/>
    </source>
</evidence>
<comment type="caution">
    <text evidence="4">The sequence shown here is derived from an EMBL/GenBank/DDBJ whole genome shotgun (WGS) entry which is preliminary data.</text>
</comment>
<dbReference type="SMART" id="SM00116">
    <property type="entry name" value="CBS"/>
    <property type="match status" value="2"/>
</dbReference>
<dbReference type="InterPro" id="IPR051257">
    <property type="entry name" value="Diverse_CBS-Domain"/>
</dbReference>
<dbReference type="PROSITE" id="PS51371">
    <property type="entry name" value="CBS"/>
    <property type="match status" value="2"/>
</dbReference>
<dbReference type="SUPFAM" id="SSF54631">
    <property type="entry name" value="CBS-domain pair"/>
    <property type="match status" value="1"/>
</dbReference>
<dbReference type="RefSeq" id="WP_168058357.1">
    <property type="nucleotide sequence ID" value="NZ_VTOW01000001.1"/>
</dbReference>
<gene>
    <name evidence="4" type="ORF">MNODULE_04955</name>
</gene>
<dbReference type="InterPro" id="IPR046342">
    <property type="entry name" value="CBS_dom_sf"/>
</dbReference>
<dbReference type="Proteomes" id="UP000534783">
    <property type="component" value="Unassembled WGS sequence"/>
</dbReference>
<feature type="domain" description="CBS" evidence="3">
    <location>
        <begin position="77"/>
        <end position="135"/>
    </location>
</feature>
<dbReference type="PANTHER" id="PTHR43080">
    <property type="entry name" value="CBS DOMAIN-CONTAINING PROTEIN CBSX3, MITOCHONDRIAL"/>
    <property type="match status" value="1"/>
</dbReference>